<feature type="non-terminal residue" evidence="1">
    <location>
        <position position="109"/>
    </location>
</feature>
<accession>A0A4R0WTI0</accession>
<name>A0A4R0WTI0_9BURK</name>
<sequence>MKMARATDADMEIAYELAGLVDIVGRGDYPSTDDDEDVPDWFDEDDIDHLKALHKRLEKIADHSGAIWRVIGGFSTLSNPSNQLIDLTKDVIELHPLIVSALIALSRRS</sequence>
<dbReference type="AlphaFoldDB" id="A0A4R0WTI0"/>
<evidence type="ECO:0000313" key="2">
    <source>
        <dbReference type="Proteomes" id="UP000294200"/>
    </source>
</evidence>
<organism evidence="1 2">
    <name type="scientific">Paraburkholderia steynii</name>
    <dbReference type="NCBI Taxonomy" id="1245441"/>
    <lineage>
        <taxon>Bacteria</taxon>
        <taxon>Pseudomonadati</taxon>
        <taxon>Pseudomonadota</taxon>
        <taxon>Betaproteobacteria</taxon>
        <taxon>Burkholderiales</taxon>
        <taxon>Burkholderiaceae</taxon>
        <taxon>Paraburkholderia</taxon>
    </lineage>
</organism>
<proteinExistence type="predicted"/>
<dbReference type="Proteomes" id="UP000294200">
    <property type="component" value="Unassembled WGS sequence"/>
</dbReference>
<reference evidence="1 2" key="1">
    <citation type="submission" date="2017-02" db="EMBL/GenBank/DDBJ databases">
        <title>Paraburkholderia sophoroidis sp. nov. and Paraburkholderia steynii sp. nov. rhizobial symbionts of the fynbos legume Hypocalyptus sophoroides.</title>
        <authorList>
            <person name="Steenkamp E.T."/>
            <person name="Beukes C.W."/>
            <person name="Van Zyl E."/>
            <person name="Avontuur J."/>
            <person name="Chan W.Y."/>
            <person name="Hassen A."/>
            <person name="Palmer M."/>
            <person name="Mthombeni L."/>
            <person name="Phalane F."/>
            <person name="Sereme K."/>
            <person name="Venter S.N."/>
        </authorList>
    </citation>
    <scope>NUCLEOTIDE SEQUENCE [LARGE SCALE GENOMIC DNA]</scope>
    <source>
        <strain evidence="1 2">HC1.1ba</strain>
    </source>
</reference>
<dbReference type="EMBL" id="MWML01001085">
    <property type="protein sequence ID" value="TCF99261.1"/>
    <property type="molecule type" value="Genomic_DNA"/>
</dbReference>
<gene>
    <name evidence="1" type="ORF">BZM27_54965</name>
</gene>
<protein>
    <submittedName>
        <fullName evidence="1">Uncharacterized protein</fullName>
    </submittedName>
</protein>
<evidence type="ECO:0000313" key="1">
    <source>
        <dbReference type="EMBL" id="TCF99261.1"/>
    </source>
</evidence>
<keyword evidence="2" id="KW-1185">Reference proteome</keyword>
<comment type="caution">
    <text evidence="1">The sequence shown here is derived from an EMBL/GenBank/DDBJ whole genome shotgun (WGS) entry which is preliminary data.</text>
</comment>